<name>A0ACA9N1W4_9GLOM</name>
<keyword evidence="2" id="KW-1185">Reference proteome</keyword>
<organism evidence="1 2">
    <name type="scientific">Acaulospora colombiana</name>
    <dbReference type="NCBI Taxonomy" id="27376"/>
    <lineage>
        <taxon>Eukaryota</taxon>
        <taxon>Fungi</taxon>
        <taxon>Fungi incertae sedis</taxon>
        <taxon>Mucoromycota</taxon>
        <taxon>Glomeromycotina</taxon>
        <taxon>Glomeromycetes</taxon>
        <taxon>Diversisporales</taxon>
        <taxon>Acaulosporaceae</taxon>
        <taxon>Acaulospora</taxon>
    </lineage>
</organism>
<gene>
    <name evidence="1" type="ORF">ACOLOM_LOCUS7432</name>
</gene>
<reference evidence="1" key="1">
    <citation type="submission" date="2021-06" db="EMBL/GenBank/DDBJ databases">
        <authorList>
            <person name="Kallberg Y."/>
            <person name="Tangrot J."/>
            <person name="Rosling A."/>
        </authorList>
    </citation>
    <scope>NUCLEOTIDE SEQUENCE</scope>
    <source>
        <strain evidence="1">CL356</strain>
    </source>
</reference>
<proteinExistence type="predicted"/>
<dbReference type="Proteomes" id="UP000789525">
    <property type="component" value="Unassembled WGS sequence"/>
</dbReference>
<sequence length="254" mass="28556">MSCLYGEVIGAGSHNNGERVALFDLDGTLITTKSGRRFPEDCDDWKWFSPVVPIKLRELYLAGASIFIISNQMCPKKIVQKDEYHAEWKKKLNLVACALHDVPFRVLAATGQDFYRKPLPGMWHAVQETLKGYGTNISEQMVFFVGNAAGRRNDHSGSDRKFALNEYFLGDNATHFELKGFHPSSVFVDRKQASSCETNIKPRNRATLLTIVDALAGFVHVNQDTLRTKSKCLELVENAIKNGKSVVVGRWHHT</sequence>
<comment type="caution">
    <text evidence="1">The sequence shown here is derived from an EMBL/GenBank/DDBJ whole genome shotgun (WGS) entry which is preliminary data.</text>
</comment>
<dbReference type="EMBL" id="CAJVPT010017158">
    <property type="protein sequence ID" value="CAG8624227.1"/>
    <property type="molecule type" value="Genomic_DNA"/>
</dbReference>
<accession>A0ACA9N1W4</accession>
<protein>
    <submittedName>
        <fullName evidence="1">16748_t:CDS:1</fullName>
    </submittedName>
</protein>
<evidence type="ECO:0000313" key="1">
    <source>
        <dbReference type="EMBL" id="CAG8624227.1"/>
    </source>
</evidence>
<evidence type="ECO:0000313" key="2">
    <source>
        <dbReference type="Proteomes" id="UP000789525"/>
    </source>
</evidence>